<evidence type="ECO:0000256" key="3">
    <source>
        <dbReference type="ARBA" id="ARBA00023015"/>
    </source>
</evidence>
<dbReference type="GO" id="GO:0007264">
    <property type="term" value="P:small GTPase-mediated signal transduction"/>
    <property type="evidence" value="ECO:0007669"/>
    <property type="project" value="InterPro"/>
</dbReference>
<accession>A0A9P7BMX8</accession>
<dbReference type="GO" id="GO:0051123">
    <property type="term" value="P:RNA polymerase II preinitiation complex assembly"/>
    <property type="evidence" value="ECO:0007669"/>
    <property type="project" value="InterPro"/>
</dbReference>
<dbReference type="InterPro" id="IPR009072">
    <property type="entry name" value="Histone-fold"/>
</dbReference>
<evidence type="ECO:0000256" key="1">
    <source>
        <dbReference type="ARBA" id="ARBA00004123"/>
    </source>
</evidence>
<evidence type="ECO:0000256" key="4">
    <source>
        <dbReference type="ARBA" id="ARBA00023163"/>
    </source>
</evidence>
<dbReference type="InterPro" id="IPR045127">
    <property type="entry name" value="TAF11-like"/>
</dbReference>
<gene>
    <name evidence="10" type="ORF">G6F64_010905</name>
</gene>
<dbReference type="SUPFAM" id="SSF47113">
    <property type="entry name" value="Histone-fold"/>
    <property type="match status" value="1"/>
</dbReference>
<dbReference type="PANTHER" id="PTHR13218:SF8">
    <property type="entry name" value="TRANSCRIPTION INITIATION FACTOR TFIID SUBUNIT 11"/>
    <property type="match status" value="1"/>
</dbReference>
<dbReference type="CDD" id="cd08048">
    <property type="entry name" value="HFD_TAF11"/>
    <property type="match status" value="1"/>
</dbReference>
<evidence type="ECO:0000256" key="6">
    <source>
        <dbReference type="ARBA" id="ARBA00072882"/>
    </source>
</evidence>
<dbReference type="Pfam" id="PF04719">
    <property type="entry name" value="TAFII28"/>
    <property type="match status" value="1"/>
</dbReference>
<evidence type="ECO:0000256" key="2">
    <source>
        <dbReference type="ARBA" id="ARBA00009788"/>
    </source>
</evidence>
<feature type="domain" description="Ras-GEF" evidence="9">
    <location>
        <begin position="209"/>
        <end position="434"/>
    </location>
</feature>
<dbReference type="GO" id="GO:0005669">
    <property type="term" value="C:transcription factor TFIID complex"/>
    <property type="evidence" value="ECO:0007669"/>
    <property type="project" value="InterPro"/>
</dbReference>
<keyword evidence="5" id="KW-0539">Nucleus</keyword>
<dbReference type="Proteomes" id="UP000716291">
    <property type="component" value="Unassembled WGS sequence"/>
</dbReference>
<comment type="subcellular location">
    <subcellularLocation>
        <location evidence="1">Nucleus</location>
    </subcellularLocation>
</comment>
<dbReference type="SUPFAM" id="SSF48366">
    <property type="entry name" value="Ras GEF"/>
    <property type="match status" value="1"/>
</dbReference>
<dbReference type="InterPro" id="IPR023578">
    <property type="entry name" value="Ras_GEF_dom_sf"/>
</dbReference>
<comment type="caution">
    <text evidence="10">The sequence shown here is derived from an EMBL/GenBank/DDBJ whole genome shotgun (WGS) entry which is preliminary data.</text>
</comment>
<dbReference type="PROSITE" id="PS50009">
    <property type="entry name" value="RASGEF_CAT"/>
    <property type="match status" value="1"/>
</dbReference>
<evidence type="ECO:0000259" key="9">
    <source>
        <dbReference type="PROSITE" id="PS50009"/>
    </source>
</evidence>
<feature type="compositionally biased region" description="Acidic residues" evidence="8">
    <location>
        <begin position="656"/>
        <end position="667"/>
    </location>
</feature>
<keyword evidence="11" id="KW-1185">Reference proteome</keyword>
<comment type="similarity">
    <text evidence="2">Belongs to the TAF11 family.</text>
</comment>
<dbReference type="FunFam" id="1.10.20.10:FF:000061">
    <property type="entry name" value="TFIID subunit"/>
    <property type="match status" value="1"/>
</dbReference>
<evidence type="ECO:0000256" key="5">
    <source>
        <dbReference type="ARBA" id="ARBA00023242"/>
    </source>
</evidence>
<dbReference type="GO" id="GO:0016251">
    <property type="term" value="F:RNA polymerase II general transcription initiation factor activity"/>
    <property type="evidence" value="ECO:0007669"/>
    <property type="project" value="TreeGrafter"/>
</dbReference>
<evidence type="ECO:0000313" key="11">
    <source>
        <dbReference type="Proteomes" id="UP000716291"/>
    </source>
</evidence>
<dbReference type="SMART" id="SM00147">
    <property type="entry name" value="RasGEF"/>
    <property type="match status" value="1"/>
</dbReference>
<dbReference type="AlphaFoldDB" id="A0A9P7BMX8"/>
<dbReference type="Gene3D" id="1.10.840.10">
    <property type="entry name" value="Ras guanine-nucleotide exchange factors catalytic domain"/>
    <property type="match status" value="1"/>
</dbReference>
<dbReference type="EMBL" id="JAANQT010002426">
    <property type="protein sequence ID" value="KAG1302462.1"/>
    <property type="molecule type" value="Genomic_DNA"/>
</dbReference>
<dbReference type="InterPro" id="IPR006809">
    <property type="entry name" value="TAFII28_dom"/>
</dbReference>
<keyword evidence="4" id="KW-0804">Transcription</keyword>
<name>A0A9P7BMX8_RHIOR</name>
<evidence type="ECO:0000313" key="10">
    <source>
        <dbReference type="EMBL" id="KAG1302462.1"/>
    </source>
</evidence>
<dbReference type="InterPro" id="IPR036964">
    <property type="entry name" value="RASGEF_cat_dom_sf"/>
</dbReference>
<dbReference type="Pfam" id="PF00617">
    <property type="entry name" value="RasGEF"/>
    <property type="match status" value="1"/>
</dbReference>
<protein>
    <recommendedName>
        <fullName evidence="6">Transcription initiation factor TFIID subunit 11</fullName>
    </recommendedName>
</protein>
<feature type="compositionally biased region" description="Low complexity" evidence="8">
    <location>
        <begin position="621"/>
        <end position="634"/>
    </location>
</feature>
<evidence type="ECO:0000256" key="8">
    <source>
        <dbReference type="SAM" id="MobiDB-lite"/>
    </source>
</evidence>
<dbReference type="GO" id="GO:0046982">
    <property type="term" value="F:protein heterodimerization activity"/>
    <property type="evidence" value="ECO:0007669"/>
    <property type="project" value="InterPro"/>
</dbReference>
<proteinExistence type="inferred from homology"/>
<feature type="compositionally biased region" description="Basic and acidic residues" evidence="8">
    <location>
        <begin position="635"/>
        <end position="655"/>
    </location>
</feature>
<evidence type="ECO:0000256" key="7">
    <source>
        <dbReference type="PROSITE-ProRule" id="PRU00168"/>
    </source>
</evidence>
<organism evidence="10 11">
    <name type="scientific">Rhizopus oryzae</name>
    <name type="common">Mucormycosis agent</name>
    <name type="synonym">Rhizopus arrhizus var. delemar</name>
    <dbReference type="NCBI Taxonomy" id="64495"/>
    <lineage>
        <taxon>Eukaryota</taxon>
        <taxon>Fungi</taxon>
        <taxon>Fungi incertae sedis</taxon>
        <taxon>Mucoromycota</taxon>
        <taxon>Mucoromycotina</taxon>
        <taxon>Mucoromycetes</taxon>
        <taxon>Mucorales</taxon>
        <taxon>Mucorineae</taxon>
        <taxon>Rhizopodaceae</taxon>
        <taxon>Rhizopus</taxon>
    </lineage>
</organism>
<keyword evidence="7" id="KW-0344">Guanine-nucleotide releasing factor</keyword>
<dbReference type="InterPro" id="IPR001895">
    <property type="entry name" value="RASGEF_cat_dom"/>
</dbReference>
<sequence>MNHYEHATHLLAEGKIEDAFITFISIVELCAKQLHQVQFLHQHIVNRPLEYQNSIDLIRKSTDGLEKIIVYKPPIPPRPEKINATRLKNENPVSFVDDDDEEDEMIDLEIEFVKQPKKSSQLTTMDNILFEAIIDPSNLVPAQTHTSDSLSISVSSLDADYIPNIPVPPLLAIYRQLQQKEDQNNTTLLPKIRSLYMSAVTIPTMMEFPANLFAYQLTLIESAIFRAIPREALLSHITRKPQLRIVASTDFFNFITRTIEHSILLPQDVCRRAEILNRWIKLASKLLALSNYQTLKAVISALGTPPIQRLRRTWECIPKKQMNRLDLLISLMSESQNYYQYRQRVKTHTNRPAVPFLGVFIHDITYMSAASKDNTRIQSALDDLERFQRLPEYPQQPPSSFVIKKHLFRSVPDVLHFSSKGTTSAAACMVSEEECQTEDKIIGLEQQLIVQYVLMRPWVSEKTIDMLSQLREPTKRRLSVTPTVSANRWVNSSEEMEENKKSLSGFWPFKKNSAIISESTCNEEEEKKEEETSLANMLNPKKLSFSTKKSNHRRSLSLPSKSEIGLQASFNATSPPPMKKSPFSPDTSPTPPPPTFGRPMTTAAAAAAAIKKSSMPHRRQSSSSSTIPSRQGSVETEREESVPREEEKQPQKDTTIDAEAEDDEKEEVVVDMDTHMQAQMEKTKEDMKVLLENFSPEQLQRYEAYRRSALNRTNVKRLVSQVLNQQCSQTMAFVVAGFSKVYVGEIIEKAREIMEEWNDTGSIRPEHLREAHRRYKKNMNFATLGKKF</sequence>
<keyword evidence="3" id="KW-0805">Transcription regulation</keyword>
<dbReference type="OrthoDB" id="28335at2759"/>
<feature type="region of interest" description="Disordered" evidence="8">
    <location>
        <begin position="539"/>
        <end position="667"/>
    </location>
</feature>
<reference evidence="10" key="1">
    <citation type="journal article" date="2020" name="Microb. Genom.">
        <title>Genetic diversity of clinical and environmental Mucorales isolates obtained from an investigation of mucormycosis cases among solid organ transplant recipients.</title>
        <authorList>
            <person name="Nguyen M.H."/>
            <person name="Kaul D."/>
            <person name="Muto C."/>
            <person name="Cheng S.J."/>
            <person name="Richter R.A."/>
            <person name="Bruno V.M."/>
            <person name="Liu G."/>
            <person name="Beyhan S."/>
            <person name="Sundermann A.J."/>
            <person name="Mounaud S."/>
            <person name="Pasculle A.W."/>
            <person name="Nierman W.C."/>
            <person name="Driscoll E."/>
            <person name="Cumbie R."/>
            <person name="Clancy C.J."/>
            <person name="Dupont C.L."/>
        </authorList>
    </citation>
    <scope>NUCLEOTIDE SEQUENCE</scope>
    <source>
        <strain evidence="10">GL11</strain>
    </source>
</reference>
<dbReference type="Gene3D" id="1.10.20.10">
    <property type="entry name" value="Histone, subunit A"/>
    <property type="match status" value="1"/>
</dbReference>
<dbReference type="PANTHER" id="PTHR13218">
    <property type="entry name" value="TRANSCRIPTION INITIATION FACTOR TFIID SUBUNIT 11-RELATED"/>
    <property type="match status" value="1"/>
</dbReference>
<dbReference type="GO" id="GO:0005085">
    <property type="term" value="F:guanyl-nucleotide exchange factor activity"/>
    <property type="evidence" value="ECO:0007669"/>
    <property type="project" value="UniProtKB-KW"/>
</dbReference>